<dbReference type="PANTHER" id="PTHR10196">
    <property type="entry name" value="SUGAR KINASE"/>
    <property type="match status" value="1"/>
</dbReference>
<evidence type="ECO:0000313" key="8">
    <source>
        <dbReference type="EMBL" id="ACL26565.1"/>
    </source>
</evidence>
<dbReference type="SUPFAM" id="SSF53067">
    <property type="entry name" value="Actin-like ATPase domain"/>
    <property type="match status" value="2"/>
</dbReference>
<accession>B8GAJ0</accession>
<dbReference type="Gene3D" id="3.30.420.40">
    <property type="match status" value="2"/>
</dbReference>
<dbReference type="RefSeq" id="WP_015942410.1">
    <property type="nucleotide sequence ID" value="NC_011831.1"/>
</dbReference>
<dbReference type="InterPro" id="IPR043129">
    <property type="entry name" value="ATPase_NBD"/>
</dbReference>
<dbReference type="EMBL" id="CP001337">
    <property type="protein sequence ID" value="ACL26565.1"/>
    <property type="molecule type" value="Genomic_DNA"/>
</dbReference>
<comment type="similarity">
    <text evidence="1">Belongs to the FGGY kinase family.</text>
</comment>
<dbReference type="InterPro" id="IPR000577">
    <property type="entry name" value="Carb_kinase_FGGY"/>
</dbReference>
<protein>
    <submittedName>
        <fullName evidence="8">Carbohydrate kinase FGGY</fullName>
    </submittedName>
</protein>
<keyword evidence="9" id="KW-1185">Reference proteome</keyword>
<dbReference type="eggNOG" id="COG0554">
    <property type="taxonomic scope" value="Bacteria"/>
</dbReference>
<dbReference type="GO" id="GO:0019563">
    <property type="term" value="P:glycerol catabolic process"/>
    <property type="evidence" value="ECO:0007669"/>
    <property type="project" value="TreeGrafter"/>
</dbReference>
<dbReference type="Proteomes" id="UP000002508">
    <property type="component" value="Chromosome"/>
</dbReference>
<keyword evidence="5" id="KW-0067">ATP-binding</keyword>
<name>B8GAJ0_CHLAD</name>
<dbReference type="OrthoDB" id="9805576at2"/>
<evidence type="ECO:0000256" key="3">
    <source>
        <dbReference type="ARBA" id="ARBA00022741"/>
    </source>
</evidence>
<dbReference type="Pfam" id="PF02782">
    <property type="entry name" value="FGGY_C"/>
    <property type="match status" value="1"/>
</dbReference>
<dbReference type="KEGG" id="cag:Cagg_3729"/>
<evidence type="ECO:0000256" key="2">
    <source>
        <dbReference type="ARBA" id="ARBA00022679"/>
    </source>
</evidence>
<dbReference type="InterPro" id="IPR018485">
    <property type="entry name" value="FGGY_C"/>
</dbReference>
<dbReference type="AlphaFoldDB" id="B8GAJ0"/>
<evidence type="ECO:0000259" key="7">
    <source>
        <dbReference type="Pfam" id="PF02782"/>
    </source>
</evidence>
<dbReference type="HOGENOM" id="CLU_009281_2_3_0"/>
<dbReference type="InterPro" id="IPR018484">
    <property type="entry name" value="FGGY_N"/>
</dbReference>
<keyword evidence="3" id="KW-0547">Nucleotide-binding</keyword>
<evidence type="ECO:0000256" key="4">
    <source>
        <dbReference type="ARBA" id="ARBA00022777"/>
    </source>
</evidence>
<dbReference type="GO" id="GO:0004370">
    <property type="term" value="F:glycerol kinase activity"/>
    <property type="evidence" value="ECO:0007669"/>
    <property type="project" value="TreeGrafter"/>
</dbReference>
<feature type="domain" description="Carbohydrate kinase FGGY N-terminal" evidence="6">
    <location>
        <begin position="5"/>
        <end position="249"/>
    </location>
</feature>
<organism evidence="8 9">
    <name type="scientific">Chloroflexus aggregans (strain MD-66 / DSM 9485)</name>
    <dbReference type="NCBI Taxonomy" id="326427"/>
    <lineage>
        <taxon>Bacteria</taxon>
        <taxon>Bacillati</taxon>
        <taxon>Chloroflexota</taxon>
        <taxon>Chloroflexia</taxon>
        <taxon>Chloroflexales</taxon>
        <taxon>Chloroflexineae</taxon>
        <taxon>Chloroflexaceae</taxon>
        <taxon>Chloroflexus</taxon>
    </lineage>
</organism>
<sequence>MSKRYILAIDQGGSGSRAVVYDEEGRVRGYGYRAVGRICPQPGWVEQHPRAIARSVAEAIEEALTRAGVHGSEVIACGITSQRDTVFAWHARTGRPIGHAITWQDLRTAPLVAALDETPLGPLRRERLGQFPGAYAGAMHMAWRMRHDAAFRRAAEQGVLRVSLAAGWIVQALGRPSEHALDHSLLQAMTVYDPRRRALWEEWIEALSIPRAALPVARPTIHHFGELYIDGAEVPVLAMITDQQAALFGYDCRAIGQAVATHGTASFVNVVAGPVAPPQGICKTYLAWEIDGIATYALEADMTTTGAAATWLRDLGLVRRVTDLDRYAARVNHSGGVVFVPAMNGLGVPSEDRSARGAIFGLTLGVELSHLARAFYESIGFQLIDILATMKAEAGLDVQELRVGGGLATSDLACQIQADISGVTLIRARDTETTARGVALLAGIGAGIWSLGTMPVLVDETARRFVPQLWASERAARYAQWQMAVERVKGWARPINTPTAEQSSDEEWLLKHSTASIIEGQAR</sequence>
<evidence type="ECO:0000256" key="5">
    <source>
        <dbReference type="ARBA" id="ARBA00022840"/>
    </source>
</evidence>
<dbReference type="GO" id="GO:0005829">
    <property type="term" value="C:cytosol"/>
    <property type="evidence" value="ECO:0007669"/>
    <property type="project" value="TreeGrafter"/>
</dbReference>
<dbReference type="PANTHER" id="PTHR10196:SF69">
    <property type="entry name" value="GLYCEROL KINASE"/>
    <property type="match status" value="1"/>
</dbReference>
<gene>
    <name evidence="8" type="ordered locus">Cagg_3729</name>
</gene>
<keyword evidence="4 8" id="KW-0418">Kinase</keyword>
<dbReference type="STRING" id="326427.Cagg_3729"/>
<dbReference type="Pfam" id="PF00370">
    <property type="entry name" value="FGGY_N"/>
    <property type="match status" value="1"/>
</dbReference>
<dbReference type="GO" id="GO:0005524">
    <property type="term" value="F:ATP binding"/>
    <property type="evidence" value="ECO:0007669"/>
    <property type="project" value="UniProtKB-KW"/>
</dbReference>
<evidence type="ECO:0000256" key="1">
    <source>
        <dbReference type="ARBA" id="ARBA00009156"/>
    </source>
</evidence>
<keyword evidence="2" id="KW-0808">Transferase</keyword>
<proteinExistence type="inferred from homology"/>
<evidence type="ECO:0000259" key="6">
    <source>
        <dbReference type="Pfam" id="PF00370"/>
    </source>
</evidence>
<evidence type="ECO:0000313" key="9">
    <source>
        <dbReference type="Proteomes" id="UP000002508"/>
    </source>
</evidence>
<reference evidence="8" key="1">
    <citation type="submission" date="2008-12" db="EMBL/GenBank/DDBJ databases">
        <title>Complete sequence of Chloroflexus aggregans DSM 9485.</title>
        <authorList>
            <consortium name="US DOE Joint Genome Institute"/>
            <person name="Lucas S."/>
            <person name="Copeland A."/>
            <person name="Lapidus A."/>
            <person name="Glavina del Rio T."/>
            <person name="Dalin E."/>
            <person name="Tice H."/>
            <person name="Pitluck S."/>
            <person name="Foster B."/>
            <person name="Larimer F."/>
            <person name="Land M."/>
            <person name="Hauser L."/>
            <person name="Kyrpides N."/>
            <person name="Mikhailova N."/>
            <person name="Bryant D."/>
            <person name="Richardson P."/>
        </authorList>
    </citation>
    <scope>NUCLEOTIDE SEQUENCE</scope>
    <source>
        <strain evidence="8">DSM 9485</strain>
    </source>
</reference>
<feature type="domain" description="Carbohydrate kinase FGGY C-terminal" evidence="7">
    <location>
        <begin position="259"/>
        <end position="445"/>
    </location>
</feature>
<dbReference type="PIRSF" id="PIRSF000538">
    <property type="entry name" value="GlpK"/>
    <property type="match status" value="1"/>
</dbReference>